<dbReference type="Pfam" id="PF00538">
    <property type="entry name" value="Linker_histone"/>
    <property type="match status" value="1"/>
</dbReference>
<feature type="domain" description="H15" evidence="3">
    <location>
        <begin position="228"/>
        <end position="297"/>
    </location>
</feature>
<feature type="region of interest" description="Disordered" evidence="2">
    <location>
        <begin position="69"/>
        <end position="154"/>
    </location>
</feature>
<keyword evidence="5" id="KW-1185">Reference proteome</keyword>
<feature type="region of interest" description="Disordered" evidence="2">
    <location>
        <begin position="419"/>
        <end position="440"/>
    </location>
</feature>
<evidence type="ECO:0000256" key="1">
    <source>
        <dbReference type="ARBA" id="ARBA00020833"/>
    </source>
</evidence>
<dbReference type="GO" id="GO:0000786">
    <property type="term" value="C:nucleosome"/>
    <property type="evidence" value="ECO:0007669"/>
    <property type="project" value="InterPro"/>
</dbReference>
<feature type="compositionally biased region" description="Pro residues" evidence="2">
    <location>
        <begin position="347"/>
        <end position="366"/>
    </location>
</feature>
<feature type="region of interest" description="Disordered" evidence="2">
    <location>
        <begin position="282"/>
        <end position="381"/>
    </location>
</feature>
<feature type="region of interest" description="Disordered" evidence="2">
    <location>
        <begin position="190"/>
        <end position="218"/>
    </location>
</feature>
<feature type="compositionally biased region" description="Low complexity" evidence="2">
    <location>
        <begin position="367"/>
        <end position="378"/>
    </location>
</feature>
<dbReference type="GO" id="GO:0006334">
    <property type="term" value="P:nucleosome assembly"/>
    <property type="evidence" value="ECO:0007669"/>
    <property type="project" value="InterPro"/>
</dbReference>
<comment type="caution">
    <text evidence="4">The sequence shown here is derived from an EMBL/GenBank/DDBJ whole genome shotgun (WGS) entry which is preliminary data.</text>
</comment>
<feature type="compositionally biased region" description="Basic and acidic residues" evidence="2">
    <location>
        <begin position="283"/>
        <end position="293"/>
    </location>
</feature>
<feature type="compositionally biased region" description="Basic and acidic residues" evidence="2">
    <location>
        <begin position="92"/>
        <end position="107"/>
    </location>
</feature>
<feature type="compositionally biased region" description="Polar residues" evidence="2">
    <location>
        <begin position="124"/>
        <end position="139"/>
    </location>
</feature>
<feature type="region of interest" description="Disordered" evidence="2">
    <location>
        <begin position="477"/>
        <end position="523"/>
    </location>
</feature>
<accession>A0A9P6A8B1</accession>
<dbReference type="Proteomes" id="UP000807025">
    <property type="component" value="Unassembled WGS sequence"/>
</dbReference>
<evidence type="ECO:0000313" key="5">
    <source>
        <dbReference type="Proteomes" id="UP000807025"/>
    </source>
</evidence>
<dbReference type="GO" id="GO:0003677">
    <property type="term" value="F:DNA binding"/>
    <property type="evidence" value="ECO:0007669"/>
    <property type="project" value="InterPro"/>
</dbReference>
<organism evidence="4 5">
    <name type="scientific">Pleurotus eryngii</name>
    <name type="common">Boletus of the steppes</name>
    <dbReference type="NCBI Taxonomy" id="5323"/>
    <lineage>
        <taxon>Eukaryota</taxon>
        <taxon>Fungi</taxon>
        <taxon>Dikarya</taxon>
        <taxon>Basidiomycota</taxon>
        <taxon>Agaricomycotina</taxon>
        <taxon>Agaricomycetes</taxon>
        <taxon>Agaricomycetidae</taxon>
        <taxon>Agaricales</taxon>
        <taxon>Pleurotineae</taxon>
        <taxon>Pleurotaceae</taxon>
        <taxon>Pleurotus</taxon>
    </lineage>
</organism>
<feature type="compositionally biased region" description="Polar residues" evidence="2">
    <location>
        <begin position="198"/>
        <end position="210"/>
    </location>
</feature>
<protein>
    <recommendedName>
        <fullName evidence="1">Histone H1</fullName>
    </recommendedName>
</protein>
<reference evidence="4" key="1">
    <citation type="submission" date="2020-11" db="EMBL/GenBank/DDBJ databases">
        <authorList>
            <consortium name="DOE Joint Genome Institute"/>
            <person name="Ahrendt S."/>
            <person name="Riley R."/>
            <person name="Andreopoulos W."/>
            <person name="Labutti K."/>
            <person name="Pangilinan J."/>
            <person name="Ruiz-Duenas F.J."/>
            <person name="Barrasa J.M."/>
            <person name="Sanchez-Garcia M."/>
            <person name="Camarero S."/>
            <person name="Miyauchi S."/>
            <person name="Serrano A."/>
            <person name="Linde D."/>
            <person name="Babiker R."/>
            <person name="Drula E."/>
            <person name="Ayuso-Fernandez I."/>
            <person name="Pacheco R."/>
            <person name="Padilla G."/>
            <person name="Ferreira P."/>
            <person name="Barriuso J."/>
            <person name="Kellner H."/>
            <person name="Castanera R."/>
            <person name="Alfaro M."/>
            <person name="Ramirez L."/>
            <person name="Pisabarro A.G."/>
            <person name="Kuo A."/>
            <person name="Tritt A."/>
            <person name="Lipzen A."/>
            <person name="He G."/>
            <person name="Yan M."/>
            <person name="Ng V."/>
            <person name="Cullen D."/>
            <person name="Martin F."/>
            <person name="Rosso M.-N."/>
            <person name="Henrissat B."/>
            <person name="Hibbett D."/>
            <person name="Martinez A.T."/>
            <person name="Grigoriev I.V."/>
        </authorList>
    </citation>
    <scope>NUCLEOTIDE SEQUENCE</scope>
    <source>
        <strain evidence="4">ATCC 90797</strain>
    </source>
</reference>
<dbReference type="InterPro" id="IPR036390">
    <property type="entry name" value="WH_DNA-bd_sf"/>
</dbReference>
<dbReference type="AlphaFoldDB" id="A0A9P6A8B1"/>
<dbReference type="OrthoDB" id="5863171at2759"/>
<evidence type="ECO:0000256" key="2">
    <source>
        <dbReference type="SAM" id="MobiDB-lite"/>
    </source>
</evidence>
<feature type="region of interest" description="Disordered" evidence="2">
    <location>
        <begin position="1"/>
        <end position="20"/>
    </location>
</feature>
<dbReference type="SUPFAM" id="SSF46785">
    <property type="entry name" value="Winged helix' DNA-binding domain"/>
    <property type="match status" value="1"/>
</dbReference>
<evidence type="ECO:0000259" key="3">
    <source>
        <dbReference type="PROSITE" id="PS51504"/>
    </source>
</evidence>
<dbReference type="EMBL" id="MU154534">
    <property type="protein sequence ID" value="KAF9498991.1"/>
    <property type="molecule type" value="Genomic_DNA"/>
</dbReference>
<feature type="compositionally biased region" description="Acidic residues" evidence="2">
    <location>
        <begin position="507"/>
        <end position="523"/>
    </location>
</feature>
<proteinExistence type="predicted"/>
<dbReference type="InterPro" id="IPR005818">
    <property type="entry name" value="Histone_H1/H5_H15"/>
</dbReference>
<dbReference type="Gene3D" id="1.10.10.10">
    <property type="entry name" value="Winged helix-like DNA-binding domain superfamily/Winged helix DNA-binding domain"/>
    <property type="match status" value="1"/>
</dbReference>
<gene>
    <name evidence="4" type="ORF">BDN71DRAFT_1442436</name>
</gene>
<sequence length="523" mass="56781">MQAGIADVPPQPHPPESVSENDLKRRYLALLPPQQIIDICLNFELHVPQYVRHSIWPIDLKAAIAALQPKPPPEPVQTSNEPPMASLVRTEPAPEKGSSEQQREPPKPPDPPQTTLELPKNDVKSGSSSREANGSNSAPVQPAQHPSYPQPYGYPPSAYPHSPYYPPPPNYPYLPHPGYGYLPPGYAPGYLSHPHPPSDTSHLHPQQPTAAPSYVPGQLEGHVVTPDDLPSYEEMIVEALMDSNDPEGWMPKQLFAWMASHYPIQSNFRPSASQALQKAFKRGRLEKSGDGKYRLSATWEGGNTSRRTTRRPQTQNISAVPAPQPLSSPFTHAPRVHHHQSSNSPAPFTPAPYQPQPAHPPQPQPQPQHTSSSSSTTTVLSNDEIGEGSQAWEAAQTILKALNFNSLLSMNAEEANANARMATVSHPTQDNPSAESATRLDNSIQDASAPIIAGRASLQAQLALLATQLAEIAQISVDDPPPPEPRCPATEAIESVPPSQRMADVGLADDSDDDDDMDEVTIL</sequence>
<feature type="compositionally biased region" description="Polar residues" evidence="2">
    <location>
        <begin position="425"/>
        <end position="440"/>
    </location>
</feature>
<evidence type="ECO:0000313" key="4">
    <source>
        <dbReference type="EMBL" id="KAF9498991.1"/>
    </source>
</evidence>
<name>A0A9P6A8B1_PLEER</name>
<dbReference type="InterPro" id="IPR036388">
    <property type="entry name" value="WH-like_DNA-bd_sf"/>
</dbReference>
<dbReference type="PROSITE" id="PS51504">
    <property type="entry name" value="H15"/>
    <property type="match status" value="1"/>
</dbReference>